<dbReference type="Gene3D" id="3.40.50.450">
    <property type="match status" value="1"/>
</dbReference>
<dbReference type="eggNOG" id="arCOG02431">
    <property type="taxonomic scope" value="Archaea"/>
</dbReference>
<gene>
    <name evidence="1" type="ordered locus">FFONT_1386</name>
</gene>
<name>I0A317_FERFK</name>
<dbReference type="EMBL" id="CP003423">
    <property type="protein sequence ID" value="AFH43374.1"/>
    <property type="molecule type" value="Genomic_DNA"/>
</dbReference>
<keyword evidence="2" id="KW-1185">Reference proteome</keyword>
<dbReference type="GeneID" id="12450501"/>
<dbReference type="SUPFAM" id="SSF102405">
    <property type="entry name" value="MCP/YpsA-like"/>
    <property type="match status" value="1"/>
</dbReference>
<dbReference type="AlphaFoldDB" id="I0A317"/>
<reference evidence="2" key="1">
    <citation type="submission" date="2012-03" db="EMBL/GenBank/DDBJ databases">
        <title>Fervidicoccus fontis complete genome analysis confirms its distinct phylogenetic position and predicts its environmental function.</title>
        <authorList>
            <person name="Lebedinsky A.V."/>
            <person name="Mardanov A.V."/>
            <person name="Gumerov V.M."/>
            <person name="Beletsky A.V."/>
            <person name="Kublanov I.V."/>
            <person name="Perevalova A.A."/>
            <person name="Bonch-Osmolovskaya E.A."/>
            <person name="Ravin N.V."/>
            <person name="Skryabin K.G."/>
        </authorList>
    </citation>
    <scope>NUCLEOTIDE SEQUENCE [LARGE SCALE GENOMIC DNA]</scope>
    <source>
        <strain evidence="2">DSM 19380 / VKM B-2539 / Kam940</strain>
    </source>
</reference>
<dbReference type="Pfam" id="PF18306">
    <property type="entry name" value="LDcluster4"/>
    <property type="match status" value="1"/>
</dbReference>
<dbReference type="KEGG" id="ffo:FFONT_1386"/>
<evidence type="ECO:0000313" key="2">
    <source>
        <dbReference type="Proteomes" id="UP000007391"/>
    </source>
</evidence>
<dbReference type="RefSeq" id="WP_014558523.1">
    <property type="nucleotide sequence ID" value="NC_017461.1"/>
</dbReference>
<reference evidence="1 2" key="2">
    <citation type="journal article" date="2014" name="Extremophiles">
        <title>Analysis of the complete genome of Fervidococcus fontis confirms the distinct phylogenetic position of the order Fervidicoccales and suggests its environmental function.</title>
        <authorList>
            <person name="Lebedinsky A.V."/>
            <person name="Mardanov A.V."/>
            <person name="Kublanov I.V."/>
            <person name="Gumerov V.M."/>
            <person name="Beletsky A.V."/>
            <person name="Perevalova A.A."/>
            <person name="Bidzhieva S.Kh."/>
            <person name="Bonch-Osmolovskaya E.A."/>
            <person name="Skryabin K.G."/>
            <person name="Ravin N.V."/>
        </authorList>
    </citation>
    <scope>NUCLEOTIDE SEQUENCE [LARGE SCALE GENOMIC DNA]</scope>
    <source>
        <strain evidence="2">DSM 19380 / VKM B-2539 / Kam940</strain>
    </source>
</reference>
<dbReference type="OrthoDB" id="9570at2157"/>
<dbReference type="Proteomes" id="UP000007391">
    <property type="component" value="Chromosome"/>
</dbReference>
<organism evidence="1 2">
    <name type="scientific">Fervidicoccus fontis (strain DSM 19380 / JCM 18336 / VKM B-2539 / Kam940)</name>
    <dbReference type="NCBI Taxonomy" id="1163730"/>
    <lineage>
        <taxon>Archaea</taxon>
        <taxon>Thermoproteota</taxon>
        <taxon>Thermoprotei</taxon>
        <taxon>Fervidicoccales</taxon>
        <taxon>Fervidicoccaceae</taxon>
        <taxon>Fervidicoccus</taxon>
    </lineage>
</organism>
<evidence type="ECO:0000313" key="1">
    <source>
        <dbReference type="EMBL" id="AFH43374.1"/>
    </source>
</evidence>
<dbReference type="InterPro" id="IPR041164">
    <property type="entry name" value="LDcluster4"/>
</dbReference>
<sequence length="195" mass="21681">MIAKIGIAAHSSISSEDHRKKAIEFVDEVYQRSVSEGIEVYLLLGGYWGIMKVAVDEAIRKGLKVILFPPLERESDVDYPKEAILIRTGMSMRGRSIPFVRSSEVLAVLGGSSGTFLEAIVAYAEGIPVFVLSNLGLPTDELKALSPYIDERRSTEIKIFEEPKKMVDGIFEHLRSKNFSLKFFSSPAAAQPRRC</sequence>
<accession>I0A317</accession>
<protein>
    <submittedName>
        <fullName evidence="1">Rossmann fold nucleotide-binding protein-like protein</fullName>
    </submittedName>
</protein>
<dbReference type="STRING" id="1163730.FFONT_1386"/>
<proteinExistence type="predicted"/>
<dbReference type="InParanoid" id="I0A317"/>
<dbReference type="HOGENOM" id="CLU_107614_0_1_2"/>